<dbReference type="Gene3D" id="3.40.50.150">
    <property type="entry name" value="Vaccinia Virus protein VP39"/>
    <property type="match status" value="1"/>
</dbReference>
<sequence length="297" mass="32772">MIIGRSPRWHALIGTILLAGGLLSQAHGEPRLPEEDGQGAGEMIQPVELDVPFVPTPEVVVERMMALGEVEAADYVIDLGSGDGRIAVAAAEHGADRVLGVDIDPDRIREGRMRAERVGVAEQVEFRRQDLFETPIAEADVLTLYLLPSVNRDLRPKILHDMQPGSRVVSHAFDMDDWQPDVHDTTTGRDIYLWIVPADVAGRWQLTHQGRDIALEFSQRFQRLQGGARIDGRQVTLTEAELRGDRIAFTLDDGGTPMRFHGRVEGDRMRAAEPVPAMTGASPVQPAQAWQASRDNT</sequence>
<keyword evidence="1 6" id="KW-0489">Methyltransferase</keyword>
<dbReference type="AlphaFoldDB" id="A0A420WU13"/>
<organism evidence="6 7">
    <name type="scientific">Kushneria sinocarnis</name>
    <dbReference type="NCBI Taxonomy" id="595502"/>
    <lineage>
        <taxon>Bacteria</taxon>
        <taxon>Pseudomonadati</taxon>
        <taxon>Pseudomonadota</taxon>
        <taxon>Gammaproteobacteria</taxon>
        <taxon>Oceanospirillales</taxon>
        <taxon>Halomonadaceae</taxon>
        <taxon>Kushneria</taxon>
    </lineage>
</organism>
<dbReference type="Pfam" id="PF13649">
    <property type="entry name" value="Methyltransf_25"/>
    <property type="match status" value="1"/>
</dbReference>
<dbReference type="InterPro" id="IPR041698">
    <property type="entry name" value="Methyltransf_25"/>
</dbReference>
<dbReference type="InterPro" id="IPR026170">
    <property type="entry name" value="FAM173A/B"/>
</dbReference>
<evidence type="ECO:0000259" key="5">
    <source>
        <dbReference type="Pfam" id="PF13649"/>
    </source>
</evidence>
<dbReference type="EMBL" id="RBIN01000008">
    <property type="protein sequence ID" value="RKQ96933.1"/>
    <property type="molecule type" value="Genomic_DNA"/>
</dbReference>
<keyword evidence="7" id="KW-1185">Reference proteome</keyword>
<keyword evidence="3" id="KW-0949">S-adenosyl-L-methionine</keyword>
<dbReference type="OrthoDB" id="281208at2"/>
<dbReference type="RefSeq" id="WP_121173705.1">
    <property type="nucleotide sequence ID" value="NZ_RBIN01000008.1"/>
</dbReference>
<dbReference type="GO" id="GO:0016279">
    <property type="term" value="F:protein-lysine N-methyltransferase activity"/>
    <property type="evidence" value="ECO:0007669"/>
    <property type="project" value="InterPro"/>
</dbReference>
<evidence type="ECO:0000313" key="6">
    <source>
        <dbReference type="EMBL" id="RKQ96933.1"/>
    </source>
</evidence>
<dbReference type="PANTHER" id="PTHR13610:SF11">
    <property type="entry name" value="METHYLTRANSFERASE DOMAIN-CONTAINING PROTEIN"/>
    <property type="match status" value="1"/>
</dbReference>
<dbReference type="Proteomes" id="UP000281975">
    <property type="component" value="Unassembled WGS sequence"/>
</dbReference>
<dbReference type="InterPro" id="IPR029063">
    <property type="entry name" value="SAM-dependent_MTases_sf"/>
</dbReference>
<reference evidence="6 7" key="1">
    <citation type="submission" date="2018-10" db="EMBL/GenBank/DDBJ databases">
        <title>Genomic Encyclopedia of Type Strains, Phase IV (KMG-IV): sequencing the most valuable type-strain genomes for metagenomic binning, comparative biology and taxonomic classification.</title>
        <authorList>
            <person name="Goeker M."/>
        </authorList>
    </citation>
    <scope>NUCLEOTIDE SEQUENCE [LARGE SCALE GENOMIC DNA]</scope>
    <source>
        <strain evidence="6 7">DSM 23229</strain>
    </source>
</reference>
<evidence type="ECO:0000256" key="4">
    <source>
        <dbReference type="SAM" id="MobiDB-lite"/>
    </source>
</evidence>
<protein>
    <submittedName>
        <fullName evidence="6">Methyltransferase family protein</fullName>
    </submittedName>
</protein>
<dbReference type="GO" id="GO:0032259">
    <property type="term" value="P:methylation"/>
    <property type="evidence" value="ECO:0007669"/>
    <property type="project" value="UniProtKB-KW"/>
</dbReference>
<name>A0A420WU13_9GAMM</name>
<dbReference type="CDD" id="cd02440">
    <property type="entry name" value="AdoMet_MTases"/>
    <property type="match status" value="1"/>
</dbReference>
<feature type="compositionally biased region" description="Polar residues" evidence="4">
    <location>
        <begin position="288"/>
        <end position="297"/>
    </location>
</feature>
<comment type="caution">
    <text evidence="6">The sequence shown here is derived from an EMBL/GenBank/DDBJ whole genome shotgun (WGS) entry which is preliminary data.</text>
</comment>
<keyword evidence="2 6" id="KW-0808">Transferase</keyword>
<proteinExistence type="predicted"/>
<evidence type="ECO:0000256" key="2">
    <source>
        <dbReference type="ARBA" id="ARBA00022679"/>
    </source>
</evidence>
<feature type="region of interest" description="Disordered" evidence="4">
    <location>
        <begin position="276"/>
        <end position="297"/>
    </location>
</feature>
<dbReference type="SUPFAM" id="SSF53335">
    <property type="entry name" value="S-adenosyl-L-methionine-dependent methyltransferases"/>
    <property type="match status" value="1"/>
</dbReference>
<feature type="domain" description="Methyltransferase" evidence="5">
    <location>
        <begin position="76"/>
        <end position="161"/>
    </location>
</feature>
<evidence type="ECO:0000256" key="1">
    <source>
        <dbReference type="ARBA" id="ARBA00022603"/>
    </source>
</evidence>
<evidence type="ECO:0000256" key="3">
    <source>
        <dbReference type="ARBA" id="ARBA00022691"/>
    </source>
</evidence>
<evidence type="ECO:0000313" key="7">
    <source>
        <dbReference type="Proteomes" id="UP000281975"/>
    </source>
</evidence>
<accession>A0A420WU13</accession>
<gene>
    <name evidence="6" type="ORF">C7446_2794</name>
</gene>
<dbReference type="PANTHER" id="PTHR13610">
    <property type="entry name" value="METHYLTRANSFERASE DOMAIN-CONTAINING PROTEIN"/>
    <property type="match status" value="1"/>
</dbReference>